<accession>A0A9W4D1Z9</accession>
<comment type="caution">
    <text evidence="6">The sequence shown here is derived from an EMBL/GenBank/DDBJ whole genome shotgun (WGS) entry which is preliminary data.</text>
</comment>
<comment type="subcellular location">
    <subcellularLocation>
        <location evidence="1">Nucleus</location>
        <location evidence="1">Nucleolus</location>
    </subcellularLocation>
</comment>
<evidence type="ECO:0000313" key="7">
    <source>
        <dbReference type="Proteomes" id="UP000683417"/>
    </source>
</evidence>
<dbReference type="EMBL" id="CAJHIT010000002">
    <property type="protein sequence ID" value="CAD6499845.1"/>
    <property type="molecule type" value="Genomic_DNA"/>
</dbReference>
<dbReference type="Proteomes" id="UP000683417">
    <property type="component" value="Unassembled WGS sequence"/>
</dbReference>
<keyword evidence="4" id="KW-0539">Nucleus</keyword>
<evidence type="ECO:0000256" key="3">
    <source>
        <dbReference type="ARBA" id="ARBA00023054"/>
    </source>
</evidence>
<feature type="compositionally biased region" description="Basic residues" evidence="5">
    <location>
        <begin position="11"/>
        <end position="28"/>
    </location>
</feature>
<feature type="region of interest" description="Disordered" evidence="5">
    <location>
        <begin position="166"/>
        <end position="222"/>
    </location>
</feature>
<organism evidence="6 7">
    <name type="scientific">Blumeria graminis f. sp. triticale</name>
    <dbReference type="NCBI Taxonomy" id="1689686"/>
    <lineage>
        <taxon>Eukaryota</taxon>
        <taxon>Fungi</taxon>
        <taxon>Dikarya</taxon>
        <taxon>Ascomycota</taxon>
        <taxon>Pezizomycotina</taxon>
        <taxon>Leotiomycetes</taxon>
        <taxon>Erysiphales</taxon>
        <taxon>Erysiphaceae</taxon>
        <taxon>Blumeria</taxon>
    </lineage>
</organism>
<dbReference type="InterPro" id="IPR019186">
    <property type="entry name" value="Nucleolar_protein_12"/>
</dbReference>
<comment type="similarity">
    <text evidence="2">Belongs to the RRP17 family.</text>
</comment>
<feature type="region of interest" description="Disordered" evidence="5">
    <location>
        <begin position="1"/>
        <end position="28"/>
    </location>
</feature>
<dbReference type="PANTHER" id="PTHR14577">
    <property type="entry name" value="NUCLEOLAR PROTEIN 12"/>
    <property type="match status" value="1"/>
</dbReference>
<dbReference type="AlphaFoldDB" id="A0A9W4D1Z9"/>
<protein>
    <submittedName>
        <fullName evidence="6">BgTH12-03951</fullName>
    </submittedName>
</protein>
<evidence type="ECO:0000256" key="4">
    <source>
        <dbReference type="ARBA" id="ARBA00023242"/>
    </source>
</evidence>
<dbReference type="GO" id="GO:0019843">
    <property type="term" value="F:rRNA binding"/>
    <property type="evidence" value="ECO:0007669"/>
    <property type="project" value="TreeGrafter"/>
</dbReference>
<dbReference type="PANTHER" id="PTHR14577:SF0">
    <property type="entry name" value="NUCLEOLAR PROTEIN 12"/>
    <property type="match status" value="1"/>
</dbReference>
<proteinExistence type="inferred from homology"/>
<evidence type="ECO:0000256" key="1">
    <source>
        <dbReference type="ARBA" id="ARBA00004604"/>
    </source>
</evidence>
<evidence type="ECO:0000256" key="2">
    <source>
        <dbReference type="ARBA" id="ARBA00007175"/>
    </source>
</evidence>
<sequence length="222" mass="25765">MDSLLEPGIFRHPRPKKNILPSRKKQKTDHKIEEINFDLISREEYLTGFHKRKLARIKAAQAEAGKKAREERILMRKKLRDSRKQELEEHVHTVNAMLGDMESANNSTDDEKVRDCGSETTSPVSKSVDHFEEYVDEEKYTTVTIESVDISRSGLIKPDNVTEAEVVKPGPTPLTIEKSKKNPWPKKAKKKFRYETKAERKMTRAKMQVGKKKRIDARKEKH</sequence>
<feature type="compositionally biased region" description="Basic residues" evidence="5">
    <location>
        <begin position="181"/>
        <end position="192"/>
    </location>
</feature>
<name>A0A9W4D1Z9_BLUGR</name>
<feature type="region of interest" description="Disordered" evidence="5">
    <location>
        <begin position="101"/>
        <end position="125"/>
    </location>
</feature>
<reference evidence="6" key="1">
    <citation type="submission" date="2020-10" db="EMBL/GenBank/DDBJ databases">
        <authorList>
            <person name="Muller C M."/>
        </authorList>
    </citation>
    <scope>NUCLEOTIDE SEQUENCE</scope>
    <source>
        <strain evidence="6">THUN-12</strain>
    </source>
</reference>
<evidence type="ECO:0000313" key="6">
    <source>
        <dbReference type="EMBL" id="CAD6499845.1"/>
    </source>
</evidence>
<dbReference type="GO" id="GO:0005730">
    <property type="term" value="C:nucleolus"/>
    <property type="evidence" value="ECO:0007669"/>
    <property type="project" value="UniProtKB-SubCell"/>
</dbReference>
<dbReference type="Pfam" id="PF09805">
    <property type="entry name" value="Nop25"/>
    <property type="match status" value="1"/>
</dbReference>
<evidence type="ECO:0000256" key="5">
    <source>
        <dbReference type="SAM" id="MobiDB-lite"/>
    </source>
</evidence>
<feature type="compositionally biased region" description="Basic and acidic residues" evidence="5">
    <location>
        <begin position="193"/>
        <end position="202"/>
    </location>
</feature>
<keyword evidence="3" id="KW-0175">Coiled coil</keyword>
<gene>
    <name evidence="6" type="ORF">BGTH12_LOCUS1203</name>
</gene>